<evidence type="ECO:0000313" key="2">
    <source>
        <dbReference type="Proteomes" id="UP000642809"/>
    </source>
</evidence>
<reference evidence="1" key="1">
    <citation type="journal article" date="2014" name="Int. J. Syst. Evol. Microbiol.">
        <title>Complete genome sequence of Corynebacterium casei LMG S-19264T (=DSM 44701T), isolated from a smear-ripened cheese.</title>
        <authorList>
            <consortium name="US DOE Joint Genome Institute (JGI-PGF)"/>
            <person name="Walter F."/>
            <person name="Albersmeier A."/>
            <person name="Kalinowski J."/>
            <person name="Ruckert C."/>
        </authorList>
    </citation>
    <scope>NUCLEOTIDE SEQUENCE</scope>
    <source>
        <strain evidence="1">KCTC 23224</strain>
    </source>
</reference>
<reference evidence="1" key="2">
    <citation type="submission" date="2020-09" db="EMBL/GenBank/DDBJ databases">
        <authorList>
            <person name="Sun Q."/>
            <person name="Kim S."/>
        </authorList>
    </citation>
    <scope>NUCLEOTIDE SEQUENCE</scope>
    <source>
        <strain evidence="1">KCTC 23224</strain>
    </source>
</reference>
<gene>
    <name evidence="1" type="ORF">GCM10008106_06970</name>
</gene>
<protein>
    <submittedName>
        <fullName evidence="1">Uncharacterized protein</fullName>
    </submittedName>
</protein>
<dbReference type="Proteomes" id="UP000642809">
    <property type="component" value="Unassembled WGS sequence"/>
</dbReference>
<organism evidence="1 2">
    <name type="scientific">Mongoliitalea lutea</name>
    <dbReference type="NCBI Taxonomy" id="849756"/>
    <lineage>
        <taxon>Bacteria</taxon>
        <taxon>Pseudomonadati</taxon>
        <taxon>Bacteroidota</taxon>
        <taxon>Cytophagia</taxon>
        <taxon>Cytophagales</taxon>
        <taxon>Cyclobacteriaceae</taxon>
        <taxon>Mongoliitalea</taxon>
    </lineage>
</organism>
<dbReference type="RefSeq" id="WP_189579066.1">
    <property type="nucleotide sequence ID" value="NZ_BMYF01000003.1"/>
</dbReference>
<dbReference type="AlphaFoldDB" id="A0A8J3CWI4"/>
<accession>A0A8J3CWI4</accession>
<name>A0A8J3CWI4_9BACT</name>
<dbReference type="EMBL" id="BMYF01000003">
    <property type="protein sequence ID" value="GHB28850.1"/>
    <property type="molecule type" value="Genomic_DNA"/>
</dbReference>
<evidence type="ECO:0000313" key="1">
    <source>
        <dbReference type="EMBL" id="GHB28850.1"/>
    </source>
</evidence>
<proteinExistence type="predicted"/>
<keyword evidence="2" id="KW-1185">Reference proteome</keyword>
<comment type="caution">
    <text evidence="1">The sequence shown here is derived from an EMBL/GenBank/DDBJ whole genome shotgun (WGS) entry which is preliminary data.</text>
</comment>
<sequence>MNWRNLVTVCLVLISFVRVTKAQTPIQEYTLDASRSFRLNAISVGVKCTPLLFEKAQLGTITLTNGKIYENIPFNINLNRGDLFIQTDGVDSDPFPVNNWVSVETGQGQKRLFSRERIGAKQEISELLWKGDGKRIVAVHRKTFIRPSTQRDSYSGPQYDEFRHEINYFDIQGMNISEIKTTKRGLKAYAGSKEKEVHELIKKEKLKLENPEDFKLVVELVNK</sequence>